<accession>A0A5B9VUX9</accession>
<gene>
    <name evidence="2" type="ORF">OJF2_00650</name>
</gene>
<organism evidence="2 3">
    <name type="scientific">Aquisphaera giovannonii</name>
    <dbReference type="NCBI Taxonomy" id="406548"/>
    <lineage>
        <taxon>Bacteria</taxon>
        <taxon>Pseudomonadati</taxon>
        <taxon>Planctomycetota</taxon>
        <taxon>Planctomycetia</taxon>
        <taxon>Isosphaerales</taxon>
        <taxon>Isosphaeraceae</taxon>
        <taxon>Aquisphaera</taxon>
    </lineage>
</organism>
<keyword evidence="1" id="KW-1133">Transmembrane helix</keyword>
<evidence type="ECO:0000256" key="1">
    <source>
        <dbReference type="SAM" id="Phobius"/>
    </source>
</evidence>
<feature type="transmembrane region" description="Helical" evidence="1">
    <location>
        <begin position="121"/>
        <end position="143"/>
    </location>
</feature>
<dbReference type="AlphaFoldDB" id="A0A5B9VUX9"/>
<dbReference type="EMBL" id="CP042997">
    <property type="protein sequence ID" value="QEH31600.1"/>
    <property type="molecule type" value="Genomic_DNA"/>
</dbReference>
<keyword evidence="1" id="KW-0812">Transmembrane</keyword>
<reference evidence="2 3" key="1">
    <citation type="submission" date="2019-08" db="EMBL/GenBank/DDBJ databases">
        <title>Deep-cultivation of Planctomycetes and their phenomic and genomic characterization uncovers novel biology.</title>
        <authorList>
            <person name="Wiegand S."/>
            <person name="Jogler M."/>
            <person name="Boedeker C."/>
            <person name="Pinto D."/>
            <person name="Vollmers J."/>
            <person name="Rivas-Marin E."/>
            <person name="Kohn T."/>
            <person name="Peeters S.H."/>
            <person name="Heuer A."/>
            <person name="Rast P."/>
            <person name="Oberbeckmann S."/>
            <person name="Bunk B."/>
            <person name="Jeske O."/>
            <person name="Meyerdierks A."/>
            <person name="Storesund J.E."/>
            <person name="Kallscheuer N."/>
            <person name="Luecker S."/>
            <person name="Lage O.M."/>
            <person name="Pohl T."/>
            <person name="Merkel B.J."/>
            <person name="Hornburger P."/>
            <person name="Mueller R.-W."/>
            <person name="Bruemmer F."/>
            <person name="Labrenz M."/>
            <person name="Spormann A.M."/>
            <person name="Op den Camp H."/>
            <person name="Overmann J."/>
            <person name="Amann R."/>
            <person name="Jetten M.S.M."/>
            <person name="Mascher T."/>
            <person name="Medema M.H."/>
            <person name="Devos D.P."/>
            <person name="Kaster A.-K."/>
            <person name="Ovreas L."/>
            <person name="Rohde M."/>
            <person name="Galperin M.Y."/>
            <person name="Jogler C."/>
        </authorList>
    </citation>
    <scope>NUCLEOTIDE SEQUENCE [LARGE SCALE GENOMIC DNA]</scope>
    <source>
        <strain evidence="2 3">OJF2</strain>
    </source>
</reference>
<proteinExistence type="predicted"/>
<feature type="transmembrane region" description="Helical" evidence="1">
    <location>
        <begin position="82"/>
        <end position="100"/>
    </location>
</feature>
<feature type="transmembrane region" description="Helical" evidence="1">
    <location>
        <begin position="32"/>
        <end position="62"/>
    </location>
</feature>
<dbReference type="Proteomes" id="UP000324233">
    <property type="component" value="Chromosome"/>
</dbReference>
<dbReference type="KEGG" id="agv:OJF2_00650"/>
<evidence type="ECO:0000313" key="2">
    <source>
        <dbReference type="EMBL" id="QEH31600.1"/>
    </source>
</evidence>
<keyword evidence="1" id="KW-0472">Membrane</keyword>
<name>A0A5B9VUX9_9BACT</name>
<sequence>MKGILMNTQSIEWAEPTDPGHPKAPARRTLRFVVGLAAVVGVVLAFYFLFFQGGLLLAVGIFLELISLLGPAQGMEGVRWMLMIPAAMVASGLCISFGLMDVAFRGITRRPLPGRSAVLRFCLISLIFIAATMAAVGLFVGAMRA</sequence>
<evidence type="ECO:0000313" key="3">
    <source>
        <dbReference type="Proteomes" id="UP000324233"/>
    </source>
</evidence>
<keyword evidence="3" id="KW-1185">Reference proteome</keyword>
<protein>
    <submittedName>
        <fullName evidence="2">Uncharacterized protein</fullName>
    </submittedName>
</protein>
<dbReference type="RefSeq" id="WP_148590202.1">
    <property type="nucleotide sequence ID" value="NZ_CP042997.1"/>
</dbReference>